<keyword evidence="2" id="KW-1185">Reference proteome</keyword>
<evidence type="ECO:0000313" key="1">
    <source>
        <dbReference type="EMBL" id="EUB54031.1"/>
    </source>
</evidence>
<dbReference type="KEGG" id="egl:EGR_11114"/>
<dbReference type="CTD" id="36346827"/>
<name>W6U0R2_ECHGR</name>
<dbReference type="RefSeq" id="XP_024345227.1">
    <property type="nucleotide sequence ID" value="XM_024500361.1"/>
</dbReference>
<evidence type="ECO:0000313" key="2">
    <source>
        <dbReference type="Proteomes" id="UP000019149"/>
    </source>
</evidence>
<dbReference type="EMBL" id="APAU02000388">
    <property type="protein sequence ID" value="EUB54031.1"/>
    <property type="molecule type" value="Genomic_DNA"/>
</dbReference>
<protein>
    <submittedName>
        <fullName evidence="1">Uncharacterized protein</fullName>
    </submittedName>
</protein>
<dbReference type="Proteomes" id="UP000019149">
    <property type="component" value="Unassembled WGS sequence"/>
</dbReference>
<organism evidence="1 2">
    <name type="scientific">Echinococcus granulosus</name>
    <name type="common">Hydatid tapeworm</name>
    <dbReference type="NCBI Taxonomy" id="6210"/>
    <lineage>
        <taxon>Eukaryota</taxon>
        <taxon>Metazoa</taxon>
        <taxon>Spiralia</taxon>
        <taxon>Lophotrochozoa</taxon>
        <taxon>Platyhelminthes</taxon>
        <taxon>Cestoda</taxon>
        <taxon>Eucestoda</taxon>
        <taxon>Cyclophyllidea</taxon>
        <taxon>Taeniidae</taxon>
        <taxon>Echinococcus</taxon>
        <taxon>Echinococcus granulosus group</taxon>
    </lineage>
</organism>
<proteinExistence type="predicted"/>
<comment type="caution">
    <text evidence="1">The sequence shown here is derived from an EMBL/GenBank/DDBJ whole genome shotgun (WGS) entry which is preliminary data.</text>
</comment>
<reference evidence="1 2" key="1">
    <citation type="journal article" date="2013" name="Nat. Genet.">
        <title>The genome of the hydatid tapeworm Echinococcus granulosus.</title>
        <authorList>
            <person name="Zheng H."/>
            <person name="Zhang W."/>
            <person name="Zhang L."/>
            <person name="Zhang Z."/>
            <person name="Li J."/>
            <person name="Lu G."/>
            <person name="Zhu Y."/>
            <person name="Wang Y."/>
            <person name="Huang Y."/>
            <person name="Liu J."/>
            <person name="Kang H."/>
            <person name="Chen J."/>
            <person name="Wang L."/>
            <person name="Chen A."/>
            <person name="Yu S."/>
            <person name="Gao Z."/>
            <person name="Jin L."/>
            <person name="Gu W."/>
            <person name="Wang Z."/>
            <person name="Zhao L."/>
            <person name="Shi B."/>
            <person name="Wen H."/>
            <person name="Lin R."/>
            <person name="Jones M.K."/>
            <person name="Brejova B."/>
            <person name="Vinar T."/>
            <person name="Zhao G."/>
            <person name="McManus D.P."/>
            <person name="Chen Z."/>
            <person name="Zhou Y."/>
            <person name="Wang S."/>
        </authorList>
    </citation>
    <scope>NUCLEOTIDE SEQUENCE [LARGE SCALE GENOMIC DNA]</scope>
</reference>
<dbReference type="GeneID" id="36346827"/>
<accession>W6U0R2</accession>
<gene>
    <name evidence="1" type="ORF">EGR_11114</name>
</gene>
<dbReference type="AlphaFoldDB" id="W6U0R2"/>
<sequence length="45" mass="4797">MILLVGCQTDVCTRSSVTTTDFPPTYILAITSTTASVRSQTSSSR</sequence>